<dbReference type="InterPro" id="IPR014729">
    <property type="entry name" value="Rossmann-like_a/b/a_fold"/>
</dbReference>
<evidence type="ECO:0000256" key="5">
    <source>
        <dbReference type="RuleBase" id="RU363037"/>
    </source>
</evidence>
<gene>
    <name evidence="7" type="ORF">LEP1GSC029_2703</name>
</gene>
<dbReference type="GO" id="GO:0006424">
    <property type="term" value="P:glutamyl-tRNA aminoacylation"/>
    <property type="evidence" value="ECO:0007669"/>
    <property type="project" value="TreeGrafter"/>
</dbReference>
<protein>
    <submittedName>
        <fullName evidence="7">tRNA ligase class I, catalytic domain protein</fullName>
    </submittedName>
</protein>
<sequence>MNQSKEVRTRFAPSPSGFLHVGGARTALFNYLYAKSQGGKFILRIEDTDQNRSTEDSFKIILESLKWLGVNWDEGPEVGGEYGPYIQSQRLNIYKEYTEKLLKEKKAYRCFCTQEELEAKKNNRKRWEFLMSMMDFMRICLMRKCKKNSNKGFHIRFDLKLLLKL</sequence>
<dbReference type="PANTHER" id="PTHR43311:SF2">
    <property type="entry name" value="GLUTAMATE--TRNA LIGASE, MITOCHONDRIAL-RELATED"/>
    <property type="match status" value="1"/>
</dbReference>
<comment type="similarity">
    <text evidence="5">Belongs to the class-I aminoacyl-tRNA synthetase family.</text>
</comment>
<evidence type="ECO:0000313" key="7">
    <source>
        <dbReference type="EMBL" id="EMY05720.1"/>
    </source>
</evidence>
<feature type="domain" description="Glutamyl/glutaminyl-tRNA synthetase class Ib catalytic" evidence="6">
    <location>
        <begin position="6"/>
        <end position="128"/>
    </location>
</feature>
<dbReference type="SUPFAM" id="SSF52374">
    <property type="entry name" value="Nucleotidylyl transferase"/>
    <property type="match status" value="1"/>
</dbReference>
<dbReference type="PROSITE" id="PS00178">
    <property type="entry name" value="AA_TRNA_LIGASE_I"/>
    <property type="match status" value="1"/>
</dbReference>
<name>A0A829D9A8_LEPIR</name>
<dbReference type="Proteomes" id="UP000012329">
    <property type="component" value="Unassembled WGS sequence"/>
</dbReference>
<evidence type="ECO:0000259" key="6">
    <source>
        <dbReference type="Pfam" id="PF00749"/>
    </source>
</evidence>
<evidence type="ECO:0000256" key="1">
    <source>
        <dbReference type="ARBA" id="ARBA00022598"/>
    </source>
</evidence>
<dbReference type="Pfam" id="PF00749">
    <property type="entry name" value="tRNA-synt_1c"/>
    <property type="match status" value="1"/>
</dbReference>
<evidence type="ECO:0000313" key="8">
    <source>
        <dbReference type="Proteomes" id="UP000012329"/>
    </source>
</evidence>
<keyword evidence="4 5" id="KW-0030">Aminoacyl-tRNA synthetase</keyword>
<keyword evidence="2 5" id="KW-0547">Nucleotide-binding</keyword>
<evidence type="ECO:0000256" key="4">
    <source>
        <dbReference type="ARBA" id="ARBA00023146"/>
    </source>
</evidence>
<proteinExistence type="inferred from homology"/>
<dbReference type="Gene3D" id="3.40.50.620">
    <property type="entry name" value="HUPs"/>
    <property type="match status" value="1"/>
</dbReference>
<dbReference type="InterPro" id="IPR049940">
    <property type="entry name" value="GluQ/Sye"/>
</dbReference>
<dbReference type="GO" id="GO:0005524">
    <property type="term" value="F:ATP binding"/>
    <property type="evidence" value="ECO:0007669"/>
    <property type="project" value="UniProtKB-KW"/>
</dbReference>
<reference evidence="7 8" key="1">
    <citation type="submission" date="2013-02" db="EMBL/GenBank/DDBJ databases">
        <authorList>
            <person name="Harkins D.M."/>
            <person name="Durkin A.S."/>
            <person name="Brinkac L.M."/>
            <person name="Haft D.H."/>
            <person name="Selengut J.D."/>
            <person name="Sanka R."/>
            <person name="DePew J."/>
            <person name="Purushe J."/>
            <person name="Whelen A.C."/>
            <person name="Vinetz J.M."/>
            <person name="Sutton G.G."/>
            <person name="Nierman W.C."/>
            <person name="Fouts D.E."/>
        </authorList>
    </citation>
    <scope>NUCLEOTIDE SEQUENCE [LARGE SCALE GENOMIC DNA]</scope>
    <source>
        <strain evidence="7 8">2002000626</strain>
    </source>
</reference>
<dbReference type="PANTHER" id="PTHR43311">
    <property type="entry name" value="GLUTAMATE--TRNA LIGASE"/>
    <property type="match status" value="1"/>
</dbReference>
<comment type="caution">
    <text evidence="7">The sequence shown here is derived from an EMBL/GenBank/DDBJ whole genome shotgun (WGS) entry which is preliminary data.</text>
</comment>
<dbReference type="EMBL" id="AFJL02000076">
    <property type="protein sequence ID" value="EMY05720.1"/>
    <property type="molecule type" value="Genomic_DNA"/>
</dbReference>
<keyword evidence="1 5" id="KW-0436">Ligase</keyword>
<evidence type="ECO:0000256" key="2">
    <source>
        <dbReference type="ARBA" id="ARBA00022741"/>
    </source>
</evidence>
<dbReference type="AlphaFoldDB" id="A0A829D9A8"/>
<organism evidence="7 8">
    <name type="scientific">Leptospira interrogans str. 2002000626</name>
    <dbReference type="NCBI Taxonomy" id="996803"/>
    <lineage>
        <taxon>Bacteria</taxon>
        <taxon>Pseudomonadati</taxon>
        <taxon>Spirochaetota</taxon>
        <taxon>Spirochaetia</taxon>
        <taxon>Leptospirales</taxon>
        <taxon>Leptospiraceae</taxon>
        <taxon>Leptospira</taxon>
    </lineage>
</organism>
<evidence type="ECO:0000256" key="3">
    <source>
        <dbReference type="ARBA" id="ARBA00022840"/>
    </source>
</evidence>
<keyword evidence="3 5" id="KW-0067">ATP-binding</keyword>
<dbReference type="InterPro" id="IPR000924">
    <property type="entry name" value="Glu/Gln-tRNA-synth"/>
</dbReference>
<dbReference type="InterPro" id="IPR001412">
    <property type="entry name" value="aa-tRNA-synth_I_CS"/>
</dbReference>
<dbReference type="GO" id="GO:0005829">
    <property type="term" value="C:cytosol"/>
    <property type="evidence" value="ECO:0007669"/>
    <property type="project" value="TreeGrafter"/>
</dbReference>
<accession>A0A829D9A8</accession>
<keyword evidence="5" id="KW-0648">Protein biosynthesis</keyword>
<dbReference type="InterPro" id="IPR020058">
    <property type="entry name" value="Glu/Gln-tRNA-synth_Ib_cat-dom"/>
</dbReference>
<dbReference type="GO" id="GO:0004818">
    <property type="term" value="F:glutamate-tRNA ligase activity"/>
    <property type="evidence" value="ECO:0007669"/>
    <property type="project" value="TreeGrafter"/>
</dbReference>
<dbReference type="PRINTS" id="PR00987">
    <property type="entry name" value="TRNASYNTHGLU"/>
</dbReference>